<dbReference type="OrthoDB" id="9760715at2"/>
<evidence type="ECO:0000313" key="6">
    <source>
        <dbReference type="EMBL" id="TCO79409.1"/>
    </source>
</evidence>
<dbReference type="GO" id="GO:0005524">
    <property type="term" value="F:ATP binding"/>
    <property type="evidence" value="ECO:0007669"/>
    <property type="project" value="InterPro"/>
</dbReference>
<dbReference type="SMART" id="SM00490">
    <property type="entry name" value="HELICc"/>
    <property type="match status" value="1"/>
</dbReference>
<protein>
    <submittedName>
        <fullName evidence="6">SNF2 family DNA or RNA helicase</fullName>
    </submittedName>
</protein>
<dbReference type="InterPro" id="IPR001650">
    <property type="entry name" value="Helicase_C-like"/>
</dbReference>
<dbReference type="Pfam" id="PF00176">
    <property type="entry name" value="SNF2-rel_dom"/>
    <property type="match status" value="1"/>
</dbReference>
<accession>A0A4R2L5T3</accession>
<dbReference type="CDD" id="cd18793">
    <property type="entry name" value="SF2_C_SNF"/>
    <property type="match status" value="1"/>
</dbReference>
<keyword evidence="2" id="KW-0863">Zinc-finger</keyword>
<evidence type="ECO:0000256" key="1">
    <source>
        <dbReference type="ARBA" id="ARBA00022801"/>
    </source>
</evidence>
<dbReference type="CDD" id="cd18012">
    <property type="entry name" value="DEXQc_arch_SWI2_SNF2"/>
    <property type="match status" value="1"/>
</dbReference>
<feature type="domain" description="Helicase C-terminal" evidence="5">
    <location>
        <begin position="917"/>
        <end position="1074"/>
    </location>
</feature>
<dbReference type="RefSeq" id="WP_132242270.1">
    <property type="nucleotide sequence ID" value="NZ_SLWV01000002.1"/>
</dbReference>
<dbReference type="InterPro" id="IPR049730">
    <property type="entry name" value="SNF2/RAD54-like_C"/>
</dbReference>
<dbReference type="SUPFAM" id="SSF52540">
    <property type="entry name" value="P-loop containing nucleoside triphosphate hydrolases"/>
    <property type="match status" value="2"/>
</dbReference>
<gene>
    <name evidence="6" type="ORF">EV214_102127</name>
</gene>
<organism evidence="6 7">
    <name type="scientific">Marinisporobacter balticus</name>
    <dbReference type="NCBI Taxonomy" id="2018667"/>
    <lineage>
        <taxon>Bacteria</taxon>
        <taxon>Bacillati</taxon>
        <taxon>Bacillota</taxon>
        <taxon>Clostridia</taxon>
        <taxon>Peptostreptococcales</taxon>
        <taxon>Thermotaleaceae</taxon>
        <taxon>Marinisporobacter</taxon>
    </lineage>
</organism>
<dbReference type="Proteomes" id="UP000294919">
    <property type="component" value="Unassembled WGS sequence"/>
</dbReference>
<dbReference type="GO" id="GO:0008270">
    <property type="term" value="F:zinc ion binding"/>
    <property type="evidence" value="ECO:0007669"/>
    <property type="project" value="UniProtKB-KW"/>
</dbReference>
<dbReference type="Gene3D" id="3.40.50.300">
    <property type="entry name" value="P-loop containing nucleotide triphosphate hydrolases"/>
    <property type="match status" value="1"/>
</dbReference>
<keyword evidence="6" id="KW-0547">Nucleotide-binding</keyword>
<dbReference type="InterPro" id="IPR038718">
    <property type="entry name" value="SNF2-like_sf"/>
</dbReference>
<dbReference type="InterPro" id="IPR007527">
    <property type="entry name" value="Znf_SWIM"/>
</dbReference>
<proteinExistence type="predicted"/>
<evidence type="ECO:0000259" key="5">
    <source>
        <dbReference type="PROSITE" id="PS51194"/>
    </source>
</evidence>
<keyword evidence="7" id="KW-1185">Reference proteome</keyword>
<dbReference type="GO" id="GO:0016787">
    <property type="term" value="F:hydrolase activity"/>
    <property type="evidence" value="ECO:0007669"/>
    <property type="project" value="UniProtKB-KW"/>
</dbReference>
<keyword evidence="6" id="KW-0067">ATP-binding</keyword>
<dbReference type="PROSITE" id="PS51194">
    <property type="entry name" value="HELICASE_CTER"/>
    <property type="match status" value="1"/>
</dbReference>
<dbReference type="InterPro" id="IPR013663">
    <property type="entry name" value="Helicase_SWF/SNF/SWI_bac"/>
</dbReference>
<dbReference type="GO" id="GO:0004386">
    <property type="term" value="F:helicase activity"/>
    <property type="evidence" value="ECO:0007669"/>
    <property type="project" value="UniProtKB-KW"/>
</dbReference>
<sequence>MFHITNNEILDISSNQNTFIKGKNYYLAKKVKTLEFDKKKSGFYATVLGTRNYRVKVYFDADGNFDDASCTCPAYDQYWGYCKHIVAVLFEVKERNKQGGFKHLNVLQSQEVAKGILNFFHYKQSDIKVPVALEITYEFERDPYNHAEKASYFSLRIGENKLYMVKSIKKLIESIEKKEELYFGKEFTLDPKKHTFKQEDQSIINLLKEIYENEKIIYDYAYGFRSGSLFKGKKVTLTTNALKRFFEMVKHRRFHAVIMNTVYKDINILQKDIPLSFELAKEKKDLLLKIHYGKTLVPLVSDGEYFFTEEGICKISKEQKENFAPFYHALLSQKDNIIKIPEAYHEKFVSEVYPFVRKMGKVHIAEKVKSSIYAPKIKVEVYLDRKDKQITADTKFLYGDIMVNPFAASEKQTHENERILVRDIEKEKEILNLLEEATFKVKNNQVYLKDEEKIFEFVYEKMSKLQNAADVYYSESFKNMEIKDVSSFSGGIRLNTKNDLLEFQFGVEGITNSELTEVFHALKEKKKYYRLKDGSFLPLDTEELLRVEQIVDYLDLSIKDFEQEIIEIPKFRALYLDEHLKETKLKSIKRNLAFKEFVQNIKEPGDVDYAIPQEVEEILRDYQKFGFKWLKTLSEYGLGGILADDMGLGKTLQVLAFLLSEKKEKGLYPSLIVAPTSLVYNWAEEIEKFTPNLKVLIVSGNKIERHEIIKKMMDYDVVITSYPLIRRDIALYENISFRYCILDEAQHIKNQMSQNAKSVKQIKAKNYFALTGTPIENSIAELWSIFDYAMQGYLLSYTKFKKKFEKPIVKDQDQGALDILGKHIRPFILRRLKKDVLKELPEKIEHKIVAELTKEQKKIYLAYLKQIKGEIEEEIKNRGFEKSHIKILSGLTRLRQICCDPSMFIENYQDTSGKVILLEEILNDAIEGGHRILLFSQFTSMLKIIRQKLEALKISYQYLDGSTDMKMRGNLVKDFNEGKGEVFLISLKAGGTGLNLTGADTVIHFDPWWNPAVEEQATDRAYRIGQKNAVHVMKLITKGTIEEKIFQLQEKKKKMIDAVIQPGQTLVSKMSEKDIRALFEG</sequence>
<name>A0A4R2L5T3_9FIRM</name>
<dbReference type="Pfam" id="PF00271">
    <property type="entry name" value="Helicase_C"/>
    <property type="match status" value="1"/>
</dbReference>
<dbReference type="PANTHER" id="PTHR10799">
    <property type="entry name" value="SNF2/RAD54 HELICASE FAMILY"/>
    <property type="match status" value="1"/>
</dbReference>
<dbReference type="InterPro" id="IPR000330">
    <property type="entry name" value="SNF2_N"/>
</dbReference>
<keyword evidence="1" id="KW-0378">Hydrolase</keyword>
<reference evidence="6 7" key="1">
    <citation type="submission" date="2019-03" db="EMBL/GenBank/DDBJ databases">
        <title>Genomic Encyclopedia of Type Strains, Phase IV (KMG-IV): sequencing the most valuable type-strain genomes for metagenomic binning, comparative biology and taxonomic classification.</title>
        <authorList>
            <person name="Goeker M."/>
        </authorList>
    </citation>
    <scope>NUCLEOTIDE SEQUENCE [LARGE SCALE GENOMIC DNA]</scope>
    <source>
        <strain evidence="6 7">DSM 102940</strain>
    </source>
</reference>
<evidence type="ECO:0000313" key="7">
    <source>
        <dbReference type="Proteomes" id="UP000294919"/>
    </source>
</evidence>
<feature type="domain" description="Helicase ATP-binding" evidence="4">
    <location>
        <begin position="631"/>
        <end position="792"/>
    </location>
</feature>
<dbReference type="InterPro" id="IPR014001">
    <property type="entry name" value="Helicase_ATP-bd"/>
</dbReference>
<dbReference type="EMBL" id="SLWV01000002">
    <property type="protein sequence ID" value="TCO79409.1"/>
    <property type="molecule type" value="Genomic_DNA"/>
</dbReference>
<evidence type="ECO:0000259" key="3">
    <source>
        <dbReference type="PROSITE" id="PS50966"/>
    </source>
</evidence>
<dbReference type="AlphaFoldDB" id="A0A4R2L5T3"/>
<keyword evidence="2" id="KW-0479">Metal-binding</keyword>
<dbReference type="PROSITE" id="PS50966">
    <property type="entry name" value="ZF_SWIM"/>
    <property type="match status" value="1"/>
</dbReference>
<dbReference type="Pfam" id="PF08455">
    <property type="entry name" value="SNF2_assoc"/>
    <property type="match status" value="1"/>
</dbReference>
<dbReference type="PROSITE" id="PS51192">
    <property type="entry name" value="HELICASE_ATP_BIND_1"/>
    <property type="match status" value="1"/>
</dbReference>
<feature type="domain" description="SWIM-type" evidence="3">
    <location>
        <begin position="55"/>
        <end position="93"/>
    </location>
</feature>
<keyword evidence="2" id="KW-0862">Zinc</keyword>
<evidence type="ECO:0000259" key="4">
    <source>
        <dbReference type="PROSITE" id="PS51192"/>
    </source>
</evidence>
<keyword evidence="6" id="KW-0347">Helicase</keyword>
<dbReference type="InterPro" id="IPR027417">
    <property type="entry name" value="P-loop_NTPase"/>
</dbReference>
<dbReference type="FunFam" id="3.40.50.10810:FF:000054">
    <property type="entry name" value="Helicase, Snf2 family"/>
    <property type="match status" value="1"/>
</dbReference>
<dbReference type="Gene3D" id="3.40.50.10810">
    <property type="entry name" value="Tandem AAA-ATPase domain"/>
    <property type="match status" value="1"/>
</dbReference>
<dbReference type="Pfam" id="PF04434">
    <property type="entry name" value="SWIM"/>
    <property type="match status" value="1"/>
</dbReference>
<dbReference type="FunFam" id="3.40.50.300:FF:000533">
    <property type="entry name" value="Helicase, Snf2 family"/>
    <property type="match status" value="1"/>
</dbReference>
<dbReference type="SMART" id="SM00487">
    <property type="entry name" value="DEXDc"/>
    <property type="match status" value="1"/>
</dbReference>
<evidence type="ECO:0000256" key="2">
    <source>
        <dbReference type="PROSITE-ProRule" id="PRU00325"/>
    </source>
</evidence>
<comment type="caution">
    <text evidence="6">The sequence shown here is derived from an EMBL/GenBank/DDBJ whole genome shotgun (WGS) entry which is preliminary data.</text>
</comment>